<proteinExistence type="predicted"/>
<evidence type="ECO:0000313" key="1">
    <source>
        <dbReference type="EMBL" id="PIY72245.1"/>
    </source>
</evidence>
<sequence length="363" mass="40193">MSEERSPVAQQYTITSESLAPPLITGNSTLQYIKSWLRARTEGSLWIGLGNVYIDAKILYSNKIHDPNAQVILTGYPPEFSPLAQTASIVISHCARSSGEPLHGNVTVSALKEDVLRTPPLANILTVMGLEIKTPDRLTHTYQTINNKIEVPPPPTAFMTSLFAADMIKALGIEEVQLFFDPDLQHIMWVALNELMQSNFAVGNCADPTPNNYHQILKQAGGLGLFSSRLNDKQILFLLFERMKDGNTAKSRADLLRELASKPDPQLVQLSELPLYSVALRAFAQYQSFSTGIVARYYDFKERLKVLSPDAQLEFIPPDATQLFQIGEHMPSYVIQDTNGDTRVSIVFSASSGVCDRHDAPLG</sequence>
<comment type="caution">
    <text evidence="1">The sequence shown here is derived from an EMBL/GenBank/DDBJ whole genome shotgun (WGS) entry which is preliminary data.</text>
</comment>
<reference evidence="2" key="1">
    <citation type="submission" date="2017-09" db="EMBL/GenBank/DDBJ databases">
        <title>Depth-based differentiation of microbial function through sediment-hosted aquifers and enrichment of novel symbionts in the deep terrestrial subsurface.</title>
        <authorList>
            <person name="Probst A.J."/>
            <person name="Ladd B."/>
            <person name="Jarett J.K."/>
            <person name="Geller-Mcgrath D.E."/>
            <person name="Sieber C.M.K."/>
            <person name="Emerson J.B."/>
            <person name="Anantharaman K."/>
            <person name="Thomas B.C."/>
            <person name="Malmstrom R."/>
            <person name="Stieglmeier M."/>
            <person name="Klingl A."/>
            <person name="Woyke T."/>
            <person name="Ryan C.M."/>
            <person name="Banfield J.F."/>
        </authorList>
    </citation>
    <scope>NUCLEOTIDE SEQUENCE [LARGE SCALE GENOMIC DNA]</scope>
</reference>
<evidence type="ECO:0000313" key="2">
    <source>
        <dbReference type="Proteomes" id="UP000229401"/>
    </source>
</evidence>
<accession>A0A2M7QJT2</accession>
<dbReference type="EMBL" id="PFLI01000065">
    <property type="protein sequence ID" value="PIY72245.1"/>
    <property type="molecule type" value="Genomic_DNA"/>
</dbReference>
<dbReference type="Proteomes" id="UP000229401">
    <property type="component" value="Unassembled WGS sequence"/>
</dbReference>
<organism evidence="1 2">
    <name type="scientific">Candidatus Roizmanbacteria bacterium CG_4_10_14_0_8_um_filter_33_9</name>
    <dbReference type="NCBI Taxonomy" id="1974826"/>
    <lineage>
        <taxon>Bacteria</taxon>
        <taxon>Candidatus Roizmaniibacteriota</taxon>
    </lineage>
</organism>
<dbReference type="AlphaFoldDB" id="A0A2M7QJT2"/>
<protein>
    <submittedName>
        <fullName evidence="1">Uncharacterized protein</fullName>
    </submittedName>
</protein>
<gene>
    <name evidence="1" type="ORF">COY87_01890</name>
</gene>
<name>A0A2M7QJT2_9BACT</name>